<dbReference type="Proteomes" id="UP000199036">
    <property type="component" value="Unassembled WGS sequence"/>
</dbReference>
<dbReference type="OrthoDB" id="1352156at2"/>
<dbReference type="AlphaFoldDB" id="A0A1I5BMV1"/>
<accession>A0A1I5BMV1</accession>
<gene>
    <name evidence="2" type="ORF">SAMN05421741_11061</name>
</gene>
<organism evidence="2 3">
    <name type="scientific">Paenimyroides ummariense</name>
    <dbReference type="NCBI Taxonomy" id="913024"/>
    <lineage>
        <taxon>Bacteria</taxon>
        <taxon>Pseudomonadati</taxon>
        <taxon>Bacteroidota</taxon>
        <taxon>Flavobacteriia</taxon>
        <taxon>Flavobacteriales</taxon>
        <taxon>Flavobacteriaceae</taxon>
        <taxon>Paenimyroides</taxon>
    </lineage>
</organism>
<keyword evidence="1" id="KW-0732">Signal</keyword>
<name>A0A1I5BMV1_9FLAO</name>
<reference evidence="3" key="1">
    <citation type="submission" date="2016-10" db="EMBL/GenBank/DDBJ databases">
        <authorList>
            <person name="Varghese N."/>
            <person name="Submissions S."/>
        </authorList>
    </citation>
    <scope>NUCLEOTIDE SEQUENCE [LARGE SCALE GENOMIC DNA]</scope>
    <source>
        <strain evidence="3">DS-12</strain>
    </source>
</reference>
<feature type="chain" id="PRO_5011504832" description="Ig-like domain (Group 3)" evidence="1">
    <location>
        <begin position="21"/>
        <end position="313"/>
    </location>
</feature>
<proteinExistence type="predicted"/>
<dbReference type="EMBL" id="FOVI01000010">
    <property type="protein sequence ID" value="SFN75980.1"/>
    <property type="molecule type" value="Genomic_DNA"/>
</dbReference>
<keyword evidence="3" id="KW-1185">Reference proteome</keyword>
<sequence length="313" mass="34502">MKINKLLFFLLAVFSLNSCVEYVDNGTIPTGPEIPEELKFVAVHSNPNEAKYIGDKFEFTAALNGVDVTKSTKFKVNGTTMPSNTYTPVKTGPHTVIATMDDYTSTFKFTVQEKEEEPEPTGNRIEYDGDWKPVTNTFWIATGDPTPNTGGFDGFNVTPHGATSPVVCTKWLIVSMDHANDPTKAKNLYYVDEVFIPVDMSTTPPSVKYPHQATNFYYTADSGMVFVFDNTNIQMTSNQFNFISGTTPSAGSTANYTATGNLVNSKEGKLFWNGAYSFQLVPDGPKAKGMSKISKIDFTKSLNTNITKINLKK</sequence>
<dbReference type="RefSeq" id="WP_091522643.1">
    <property type="nucleotide sequence ID" value="NZ_FOVI01000010.1"/>
</dbReference>
<protein>
    <recommendedName>
        <fullName evidence="4">Ig-like domain (Group 3)</fullName>
    </recommendedName>
</protein>
<feature type="signal peptide" evidence="1">
    <location>
        <begin position="1"/>
        <end position="20"/>
    </location>
</feature>
<evidence type="ECO:0000313" key="3">
    <source>
        <dbReference type="Proteomes" id="UP000199036"/>
    </source>
</evidence>
<evidence type="ECO:0008006" key="4">
    <source>
        <dbReference type="Google" id="ProtNLM"/>
    </source>
</evidence>
<evidence type="ECO:0000256" key="1">
    <source>
        <dbReference type="SAM" id="SignalP"/>
    </source>
</evidence>
<evidence type="ECO:0000313" key="2">
    <source>
        <dbReference type="EMBL" id="SFN75980.1"/>
    </source>
</evidence>